<dbReference type="InterPro" id="IPR051472">
    <property type="entry name" value="T3SS_Stator/FliH"/>
</dbReference>
<dbReference type="PANTHER" id="PTHR34982:SF1">
    <property type="entry name" value="FLAGELLAR ASSEMBLY PROTEIN FLIH"/>
    <property type="match status" value="1"/>
</dbReference>
<keyword evidence="6" id="KW-1006">Bacterial flagellum protein export</keyword>
<feature type="coiled-coil region" evidence="8">
    <location>
        <begin position="110"/>
        <end position="137"/>
    </location>
</feature>
<keyword evidence="11" id="KW-1185">Reference proteome</keyword>
<keyword evidence="10" id="KW-0282">Flagellum</keyword>
<name>A0A544SRC5_9BACI</name>
<evidence type="ECO:0000256" key="2">
    <source>
        <dbReference type="ARBA" id="ARBA00006602"/>
    </source>
</evidence>
<evidence type="ECO:0000313" key="10">
    <source>
        <dbReference type="EMBL" id="TQR07754.1"/>
    </source>
</evidence>
<evidence type="ECO:0000259" key="9">
    <source>
        <dbReference type="Pfam" id="PF02108"/>
    </source>
</evidence>
<keyword evidence="4" id="KW-1005">Bacterial flagellum biogenesis</keyword>
<dbReference type="AlphaFoldDB" id="A0A544SRC5"/>
<dbReference type="PANTHER" id="PTHR34982">
    <property type="entry name" value="YOP PROTEINS TRANSLOCATION PROTEIN L"/>
    <property type="match status" value="1"/>
</dbReference>
<comment type="similarity">
    <text evidence="2">Belongs to the FliH family.</text>
</comment>
<dbReference type="GO" id="GO:0015031">
    <property type="term" value="P:protein transport"/>
    <property type="evidence" value="ECO:0007669"/>
    <property type="project" value="UniProtKB-KW"/>
</dbReference>
<accession>A0A544SRC5</accession>
<dbReference type="Proteomes" id="UP000318937">
    <property type="component" value="Unassembled WGS sequence"/>
</dbReference>
<feature type="domain" description="Flagellar assembly protein FliH/Type III secretion system HrpE" evidence="9">
    <location>
        <begin position="117"/>
        <end position="244"/>
    </location>
</feature>
<keyword evidence="10" id="KW-0969">Cilium</keyword>
<dbReference type="GO" id="GO:0005829">
    <property type="term" value="C:cytosol"/>
    <property type="evidence" value="ECO:0007669"/>
    <property type="project" value="TreeGrafter"/>
</dbReference>
<evidence type="ECO:0000256" key="8">
    <source>
        <dbReference type="SAM" id="Coils"/>
    </source>
</evidence>
<evidence type="ECO:0000256" key="5">
    <source>
        <dbReference type="ARBA" id="ARBA00022927"/>
    </source>
</evidence>
<dbReference type="EMBL" id="VDGG01000051">
    <property type="protein sequence ID" value="TQR07754.1"/>
    <property type="molecule type" value="Genomic_DNA"/>
</dbReference>
<organism evidence="10 11">
    <name type="scientific">Psychrobacillus soli</name>
    <dbReference type="NCBI Taxonomy" id="1543965"/>
    <lineage>
        <taxon>Bacteria</taxon>
        <taxon>Bacillati</taxon>
        <taxon>Bacillota</taxon>
        <taxon>Bacilli</taxon>
        <taxon>Bacillales</taxon>
        <taxon>Bacillaceae</taxon>
        <taxon>Psychrobacillus</taxon>
    </lineage>
</organism>
<dbReference type="GO" id="GO:0044781">
    <property type="term" value="P:bacterial-type flagellum organization"/>
    <property type="evidence" value="ECO:0007669"/>
    <property type="project" value="UniProtKB-KW"/>
</dbReference>
<dbReference type="InterPro" id="IPR018035">
    <property type="entry name" value="Flagellar_FliH/T3SS_HrpE"/>
</dbReference>
<keyword evidence="3" id="KW-0813">Transport</keyword>
<comment type="caution">
    <text evidence="10">The sequence shown here is derived from an EMBL/GenBank/DDBJ whole genome shotgun (WGS) entry which is preliminary data.</text>
</comment>
<evidence type="ECO:0000313" key="11">
    <source>
        <dbReference type="Proteomes" id="UP000318937"/>
    </source>
</evidence>
<dbReference type="NCBIfam" id="TIGR03825">
    <property type="entry name" value="FliH_bacil"/>
    <property type="match status" value="1"/>
</dbReference>
<keyword evidence="5" id="KW-0653">Protein transport</keyword>
<keyword evidence="10" id="KW-0966">Cell projection</keyword>
<protein>
    <recommendedName>
        <fullName evidence="7">Flagellar assembly protein FliH</fullName>
    </recommendedName>
</protein>
<comment type="function">
    <text evidence="1">Needed for flagellar regrowth and assembly.</text>
</comment>
<dbReference type="InterPro" id="IPR022524">
    <property type="entry name" value="FliH_Bacilli"/>
</dbReference>
<keyword evidence="8" id="KW-0175">Coiled coil</keyword>
<gene>
    <name evidence="10" type="primary">fliH</name>
    <name evidence="10" type="ORF">FG383_17710</name>
</gene>
<evidence type="ECO:0000256" key="6">
    <source>
        <dbReference type="ARBA" id="ARBA00023225"/>
    </source>
</evidence>
<evidence type="ECO:0000256" key="1">
    <source>
        <dbReference type="ARBA" id="ARBA00003041"/>
    </source>
</evidence>
<evidence type="ECO:0000256" key="7">
    <source>
        <dbReference type="NCBIfam" id="TIGR03825"/>
    </source>
</evidence>
<evidence type="ECO:0000256" key="4">
    <source>
        <dbReference type="ARBA" id="ARBA00022795"/>
    </source>
</evidence>
<reference evidence="10 11" key="1">
    <citation type="submission" date="2019-05" db="EMBL/GenBank/DDBJ databases">
        <title>Psychrobacillus vulpis sp. nov., a new species isolated from feces of a red fox that inhabits in The Tablas de Daimiel Natural Park, Albacete, Spain.</title>
        <authorList>
            <person name="Rodriguez M."/>
            <person name="Reina J.C."/>
            <person name="Bejar V."/>
            <person name="Llamas I."/>
        </authorList>
    </citation>
    <scope>NUCLEOTIDE SEQUENCE [LARGE SCALE GENOMIC DNA]</scope>
    <source>
        <strain evidence="10 11">NHI-2</strain>
    </source>
</reference>
<dbReference type="Pfam" id="PF02108">
    <property type="entry name" value="FliH"/>
    <property type="match status" value="1"/>
</dbReference>
<sequence>MSRIFRNVQVSENSEKLKPIQIRNLHVQEELDTEQPLSLEILLNEREKMVREVEQEIAQKKAALAQEIEETNQSIVNERKSWDEQKLAFQQQAYDEGFAQGVEEGRQKALSDMQHSIQNANETMQIAHENAARYLQQQEQIILELGLRSAERIIGTKLEEDPKVFLSIVKRALKEAREMKEIKLYVSPTYFGLVSSNREELASLFPVDVPFMLFVDEDMDAEDCFIETSHGRIVVSIDEQLQELRQKLVNMLESAE</sequence>
<proteinExistence type="inferred from homology"/>
<dbReference type="OrthoDB" id="19020at2"/>
<feature type="coiled-coil region" evidence="8">
    <location>
        <begin position="39"/>
        <end position="85"/>
    </location>
</feature>
<evidence type="ECO:0000256" key="3">
    <source>
        <dbReference type="ARBA" id="ARBA00022448"/>
    </source>
</evidence>